<dbReference type="PANTHER" id="PTHR18640:SF10">
    <property type="entry name" value="SODIUM_METABOLITE COTRANSPORTER BASS4, CHLOROPLASTIC-RELATED"/>
    <property type="match status" value="1"/>
</dbReference>
<dbReference type="PANTHER" id="PTHR18640">
    <property type="entry name" value="SOLUTE CARRIER FAMILY 10 MEMBER 7"/>
    <property type="match status" value="1"/>
</dbReference>
<feature type="transmembrane region" description="Helical" evidence="2">
    <location>
        <begin position="29"/>
        <end position="48"/>
    </location>
</feature>
<name>A0A836CLX8_9STRA</name>
<reference evidence="3" key="1">
    <citation type="submission" date="2021-02" db="EMBL/GenBank/DDBJ databases">
        <title>First Annotated Genome of the Yellow-green Alga Tribonema minus.</title>
        <authorList>
            <person name="Mahan K.M."/>
        </authorList>
    </citation>
    <scope>NUCLEOTIDE SEQUENCE</scope>
    <source>
        <strain evidence="3">UTEX B ZZ1240</strain>
    </source>
</reference>
<dbReference type="InterPro" id="IPR038770">
    <property type="entry name" value="Na+/solute_symporter_sf"/>
</dbReference>
<dbReference type="Gene3D" id="1.20.1530.20">
    <property type="match status" value="1"/>
</dbReference>
<evidence type="ECO:0000313" key="4">
    <source>
        <dbReference type="Proteomes" id="UP000664859"/>
    </source>
</evidence>
<feature type="transmembrane region" description="Helical" evidence="2">
    <location>
        <begin position="94"/>
        <end position="115"/>
    </location>
</feature>
<evidence type="ECO:0000256" key="1">
    <source>
        <dbReference type="SAM" id="MobiDB-lite"/>
    </source>
</evidence>
<sequence>MGLATAVIIGLSWPWLGQKVGAPDAGEYGGAASTACVIGIFIISGLTLKTDDIRMAISKQGRAGTIYGIIAILGITPILGFLTIRLPLAQPEFAYGLTVFCAVPTTLASGVSMVTQAGGNGALALLLTVVTNLTAVVTTPFWLSAMFKSKSQGTNGATIDPVSLLQKLIVTVLVPLVFGKLLRDLVPGCKGFVTRQKVKLGVCNNIMLTLIVWLTISDAAEDLLSTPFADIAVVIACGIAVHVIYLSLNWPMGKFALKLPLPEFKAVTIMASQKTLPLSVTIISYLTALGSTGFMTLPCIVGHMSQLFIDAGLQSMWLAQAAKREAATRDSSVHGDNSPAGAAAVADGTISSSSSSSGGGDGSVHGEAVLDQEEAELGVAGVV</sequence>
<proteinExistence type="predicted"/>
<dbReference type="EMBL" id="JAFCMP010000038">
    <property type="protein sequence ID" value="KAG5190133.1"/>
    <property type="molecule type" value="Genomic_DNA"/>
</dbReference>
<feature type="transmembrane region" description="Helical" evidence="2">
    <location>
        <begin position="228"/>
        <end position="248"/>
    </location>
</feature>
<feature type="transmembrane region" description="Helical" evidence="2">
    <location>
        <begin position="164"/>
        <end position="186"/>
    </location>
</feature>
<keyword evidence="2" id="KW-0812">Transmembrane</keyword>
<keyword evidence="2" id="KW-1133">Transmembrane helix</keyword>
<dbReference type="AlphaFoldDB" id="A0A836CLX8"/>
<evidence type="ECO:0000256" key="2">
    <source>
        <dbReference type="SAM" id="Phobius"/>
    </source>
</evidence>
<gene>
    <name evidence="3" type="ORF">JKP88DRAFT_299605</name>
</gene>
<dbReference type="Pfam" id="PF13593">
    <property type="entry name" value="SBF_like"/>
    <property type="match status" value="1"/>
</dbReference>
<evidence type="ECO:0000313" key="3">
    <source>
        <dbReference type="EMBL" id="KAG5190133.1"/>
    </source>
</evidence>
<keyword evidence="2" id="KW-0472">Membrane</keyword>
<feature type="transmembrane region" description="Helical" evidence="2">
    <location>
        <begin position="122"/>
        <end position="144"/>
    </location>
</feature>
<dbReference type="GO" id="GO:0009941">
    <property type="term" value="C:chloroplast envelope"/>
    <property type="evidence" value="ECO:0007669"/>
    <property type="project" value="TreeGrafter"/>
</dbReference>
<keyword evidence="4" id="KW-1185">Reference proteome</keyword>
<comment type="caution">
    <text evidence="3">The sequence shown here is derived from an EMBL/GenBank/DDBJ whole genome shotgun (WGS) entry which is preliminary data.</text>
</comment>
<feature type="transmembrane region" description="Helical" evidence="2">
    <location>
        <begin position="69"/>
        <end position="88"/>
    </location>
</feature>
<accession>A0A836CLX8</accession>
<dbReference type="Proteomes" id="UP000664859">
    <property type="component" value="Unassembled WGS sequence"/>
</dbReference>
<feature type="region of interest" description="Disordered" evidence="1">
    <location>
        <begin position="329"/>
        <end position="365"/>
    </location>
</feature>
<dbReference type="InterPro" id="IPR016833">
    <property type="entry name" value="Put_Na-Bile_cotransptr"/>
</dbReference>
<organism evidence="3 4">
    <name type="scientific">Tribonema minus</name>
    <dbReference type="NCBI Taxonomy" id="303371"/>
    <lineage>
        <taxon>Eukaryota</taxon>
        <taxon>Sar</taxon>
        <taxon>Stramenopiles</taxon>
        <taxon>Ochrophyta</taxon>
        <taxon>PX clade</taxon>
        <taxon>Xanthophyceae</taxon>
        <taxon>Tribonematales</taxon>
        <taxon>Tribonemataceae</taxon>
        <taxon>Tribonema</taxon>
    </lineage>
</organism>
<dbReference type="OrthoDB" id="188035at2759"/>
<protein>
    <submittedName>
        <fullName evidence="3">Cysteine proteinase cathepsin F</fullName>
    </submittedName>
</protein>
<feature type="transmembrane region" description="Helical" evidence="2">
    <location>
        <begin position="198"/>
        <end position="216"/>
    </location>
</feature>